<dbReference type="PANTHER" id="PTHR33307">
    <property type="entry name" value="ALPHA-RHAMNOSIDASE (EUROFUNG)"/>
    <property type="match status" value="1"/>
</dbReference>
<dbReference type="GO" id="GO:0005975">
    <property type="term" value="P:carbohydrate metabolic process"/>
    <property type="evidence" value="ECO:0007669"/>
    <property type="project" value="InterPro"/>
</dbReference>
<evidence type="ECO:0000313" key="7">
    <source>
        <dbReference type="Proteomes" id="UP000199006"/>
    </source>
</evidence>
<evidence type="ECO:0000256" key="2">
    <source>
        <dbReference type="ARBA" id="ARBA00012652"/>
    </source>
</evidence>
<comment type="catalytic activity">
    <reaction evidence="1">
        <text>Hydrolysis of terminal non-reducing alpha-L-rhamnose residues in alpha-L-rhamnosides.</text>
        <dbReference type="EC" id="3.2.1.40"/>
    </reaction>
</comment>
<dbReference type="InterPro" id="IPR016007">
    <property type="entry name" value="Alpha_rhamnosid"/>
</dbReference>
<dbReference type="InterPro" id="IPR012341">
    <property type="entry name" value="6hp_glycosidase-like_sf"/>
</dbReference>
<organism evidence="6 7">
    <name type="scientific">Halanaerobium salsuginis</name>
    <dbReference type="NCBI Taxonomy" id="29563"/>
    <lineage>
        <taxon>Bacteria</taxon>
        <taxon>Bacillati</taxon>
        <taxon>Bacillota</taxon>
        <taxon>Clostridia</taxon>
        <taxon>Halanaerobiales</taxon>
        <taxon>Halanaerobiaceae</taxon>
        <taxon>Halanaerobium</taxon>
    </lineage>
</organism>
<dbReference type="SUPFAM" id="SSF48208">
    <property type="entry name" value="Six-hairpin glycosidases"/>
    <property type="match status" value="1"/>
</dbReference>
<feature type="domain" description="Bacterial alpha-L-rhamnosidase N-terminal" evidence="4">
    <location>
        <begin position="56"/>
        <end position="211"/>
    </location>
</feature>
<evidence type="ECO:0000313" key="6">
    <source>
        <dbReference type="EMBL" id="SFL56188.1"/>
    </source>
</evidence>
<evidence type="ECO:0000259" key="4">
    <source>
        <dbReference type="Pfam" id="PF08531"/>
    </source>
</evidence>
<dbReference type="GO" id="GO:0030596">
    <property type="term" value="F:alpha-L-rhamnosidase activity"/>
    <property type="evidence" value="ECO:0007669"/>
    <property type="project" value="UniProtKB-EC"/>
</dbReference>
<gene>
    <name evidence="6" type="ORF">SAMN02983006_01474</name>
</gene>
<dbReference type="Pfam" id="PF08531">
    <property type="entry name" value="Bac_rhamnosid_N"/>
    <property type="match status" value="1"/>
</dbReference>
<accession>A0A1I4IPA6</accession>
<dbReference type="EC" id="3.2.1.40" evidence="2"/>
<feature type="domain" description="Alpha-L-rhamnosidase concanavalin-like" evidence="3">
    <location>
        <begin position="226"/>
        <end position="324"/>
    </location>
</feature>
<evidence type="ECO:0000256" key="1">
    <source>
        <dbReference type="ARBA" id="ARBA00001445"/>
    </source>
</evidence>
<dbReference type="InterPro" id="IPR008928">
    <property type="entry name" value="6-hairpin_glycosidase_sf"/>
</dbReference>
<dbReference type="InterPro" id="IPR008902">
    <property type="entry name" value="Rhamnosid_concanavalin"/>
</dbReference>
<proteinExistence type="predicted"/>
<dbReference type="Proteomes" id="UP000199006">
    <property type="component" value="Unassembled WGS sequence"/>
</dbReference>
<dbReference type="STRING" id="29563.SAMN02983006_01474"/>
<dbReference type="Gene3D" id="2.60.120.260">
    <property type="entry name" value="Galactose-binding domain-like"/>
    <property type="match status" value="2"/>
</dbReference>
<protein>
    <recommendedName>
        <fullName evidence="2">alpha-L-rhamnosidase</fullName>
        <ecNumber evidence="2">3.2.1.40</ecNumber>
    </recommendedName>
</protein>
<dbReference type="InterPro" id="IPR035396">
    <property type="entry name" value="Bac_rhamnosid6H"/>
</dbReference>
<dbReference type="InterPro" id="IPR013737">
    <property type="entry name" value="Bac_rhamnosid_N"/>
</dbReference>
<dbReference type="Pfam" id="PF17389">
    <property type="entry name" value="Bac_rhamnosid6H"/>
    <property type="match status" value="1"/>
</dbReference>
<dbReference type="AlphaFoldDB" id="A0A1I4IPA6"/>
<evidence type="ECO:0000259" key="5">
    <source>
        <dbReference type="Pfam" id="PF17389"/>
    </source>
</evidence>
<dbReference type="Pfam" id="PF05592">
    <property type="entry name" value="Bac_rhamnosid"/>
    <property type="match status" value="1"/>
</dbReference>
<dbReference type="PANTHER" id="PTHR33307:SF6">
    <property type="entry name" value="ALPHA-RHAMNOSIDASE (EUROFUNG)-RELATED"/>
    <property type="match status" value="1"/>
</dbReference>
<sequence length="725" mass="84601">MAKKWQAHWIVDPVFYGLSPRNIFRQELANDNNHQHRQELKNRHTLIRKTFYINEEIKSAHLDISADDYYKLKINGHAIGQGPAPGYFFHYYYNKYQVEQYLKKGKNVVTVHLYYQGLINRVWNSGDYRQGMIAELFINNKLKIKTDQSWLYKNILAYKSGGITGYQTQFLENIDLNYYPTGWNKINYNDQIWQQSAIKYSDDHKLFLQPTPKLSFYLKNPQKIKELGSGHYLVDFGQIIVGYFKFSAVGKKGEIIEIRHGEELLAGKQVRYQLRSNCKYQEFITLSGKLDRPEFYDYKVFRYVEVIAHDKLSKSLKPESFKALIRHYKFIDQNTTFNSSDQRLNSIWSICKAAVKYGVQSAYLDCPGREKGQYLGDAVITSLSHYYLTGDLRLYKKAIKDFALSSYISAGLMAVAPGSLMQEIADYSLQWPLLLLHYYEFSGDKYFLKEMYPVAEKLLNYFKKFQRSDGLLTDVNEKWNLVDWPVIMRDNYAVNLKQLSENPEYGCHNVINAFFLGMVKTINKIRDILDISYDNNFSKLEKSFLAAFYDKKQKLFTDTEKKNHSAIHSNILPLFFGFAPLEAEAAIVNLVKTKGLKCGVYMAYYLLKALARVGEYKLVYQLIINKSKNSWFNMLTEGATTCWEVWSKTQKENASLLHPWASTPIIVIIEDLLEIDLRVSNQAKALTDNPKLFNYIEQVEFSLQNKFVNIEINKLLNKNKITKHF</sequence>
<keyword evidence="7" id="KW-1185">Reference proteome</keyword>
<feature type="domain" description="Alpha-L-rhamnosidase six-hairpin glycosidase" evidence="5">
    <location>
        <begin position="333"/>
        <end position="664"/>
    </location>
</feature>
<reference evidence="6 7" key="1">
    <citation type="submission" date="2016-10" db="EMBL/GenBank/DDBJ databases">
        <authorList>
            <person name="de Groot N.N."/>
        </authorList>
    </citation>
    <scope>NUCLEOTIDE SEQUENCE [LARGE SCALE GENOMIC DNA]</scope>
    <source>
        <strain evidence="6 7">ATCC 51327</strain>
    </source>
</reference>
<evidence type="ECO:0000259" key="3">
    <source>
        <dbReference type="Pfam" id="PF05592"/>
    </source>
</evidence>
<name>A0A1I4IPA6_9FIRM</name>
<dbReference type="RefSeq" id="WP_177181389.1">
    <property type="nucleotide sequence ID" value="NZ_FOTI01000018.1"/>
</dbReference>
<dbReference type="EMBL" id="FOTI01000018">
    <property type="protein sequence ID" value="SFL56188.1"/>
    <property type="molecule type" value="Genomic_DNA"/>
</dbReference>
<dbReference type="Gene3D" id="1.50.10.10">
    <property type="match status" value="1"/>
</dbReference>